<proteinExistence type="predicted"/>
<gene>
    <name evidence="1" type="ORF">KV113_15025</name>
</gene>
<accession>A0ABU5XXZ8</accession>
<name>A0ABU5XXZ8_9MYCO</name>
<evidence type="ECO:0000313" key="2">
    <source>
        <dbReference type="Proteomes" id="UP001298593"/>
    </source>
</evidence>
<protein>
    <recommendedName>
        <fullName evidence="3">DUF559 domain-containing protein</fullName>
    </recommendedName>
</protein>
<evidence type="ECO:0008006" key="3">
    <source>
        <dbReference type="Google" id="ProtNLM"/>
    </source>
</evidence>
<dbReference type="EMBL" id="JAYJJU010000014">
    <property type="protein sequence ID" value="MEB3032865.1"/>
    <property type="molecule type" value="Genomic_DNA"/>
</dbReference>
<dbReference type="Proteomes" id="UP001298593">
    <property type="component" value="Unassembled WGS sequence"/>
</dbReference>
<reference evidence="1 2" key="1">
    <citation type="submission" date="2023-12" db="EMBL/GenBank/DDBJ databases">
        <title>Description of new species of Mycobacterium terrae complex isolated from sewage at the Sao Paulo Zoological Park Foundation in Brazil.</title>
        <authorList>
            <person name="Romagnoli C.L."/>
            <person name="Conceicao E.C."/>
            <person name="Machado E."/>
            <person name="Barreto L.B.P.F."/>
            <person name="Sharma A."/>
            <person name="Silva N.M."/>
            <person name="Marques L.E."/>
            <person name="Juliana M.A."/>
            <person name="Lourenco M.C.S."/>
            <person name="Digiampietri L.A."/>
            <person name="Suffys P.N."/>
            <person name="Viana-Niero C."/>
        </authorList>
    </citation>
    <scope>NUCLEOTIDE SEQUENCE [LARGE SCALE GENOMIC DNA]</scope>
    <source>
        <strain evidence="1 2">MYC340</strain>
    </source>
</reference>
<comment type="caution">
    <text evidence="1">The sequence shown here is derived from an EMBL/GenBank/DDBJ whole genome shotgun (WGS) entry which is preliminary data.</text>
</comment>
<organism evidence="1 2">
    <name type="scientific">[Mycobacterium] nativiensis</name>
    <dbReference type="NCBI Taxonomy" id="2855503"/>
    <lineage>
        <taxon>Bacteria</taxon>
        <taxon>Bacillati</taxon>
        <taxon>Actinomycetota</taxon>
        <taxon>Actinomycetes</taxon>
        <taxon>Mycobacteriales</taxon>
        <taxon>Mycobacteriaceae</taxon>
        <taxon>Mycolicibacter</taxon>
    </lineage>
</organism>
<keyword evidence="2" id="KW-1185">Reference proteome</keyword>
<evidence type="ECO:0000313" key="1">
    <source>
        <dbReference type="EMBL" id="MEB3032865.1"/>
    </source>
</evidence>
<dbReference type="RefSeq" id="WP_224976204.1">
    <property type="nucleotide sequence ID" value="NZ_JAYJJU010000014.1"/>
</dbReference>
<sequence length="291" mass="32757">MKAFLGSEAVAAGAVSRGRLGRRCRRIFPDVYLPADQPIPSLRDRIGGAWLWSHRRGVIAGVAASALHGACWVDDDTVVEMLLRNGRPPRGVIARNEAVADDEVMSVGRLPVTTPARTAFDMARHLPRGQALARLDALMWATPFAAERVLMLADRYPGARGLRQLREVIPLVDGGAASPKETWLRLLLIDAGFPVPTTQIPVHLNYHLFAMLDMGWEEFRVAAEYDGDQHRTDRREYVRGERRQRKLPQLGWLNVKVIAEDRPDEVIERVYRALRSRGWRGALTPRLHTRT</sequence>